<dbReference type="OrthoDB" id="1122172at2"/>
<reference evidence="2 3" key="1">
    <citation type="journal article" date="2009" name="J. Bacteriol.">
        <title>Complete genome sequence of Robiginitalea biformata HTCC2501.</title>
        <authorList>
            <person name="Oh H.M."/>
            <person name="Giovannoni S.J."/>
            <person name="Lee K."/>
            <person name="Ferriera S."/>
            <person name="Johnson J."/>
            <person name="Cho J.C."/>
        </authorList>
    </citation>
    <scope>NUCLEOTIDE SEQUENCE [LARGE SCALE GENOMIC DNA]</scope>
    <source>
        <strain evidence="3">ATCC BAA-864 / HTCC2501 / KCTC 12146</strain>
    </source>
</reference>
<proteinExistence type="predicted"/>
<dbReference type="Proteomes" id="UP000009049">
    <property type="component" value="Chromosome"/>
</dbReference>
<evidence type="ECO:0000313" key="2">
    <source>
        <dbReference type="EMBL" id="EAR15700.1"/>
    </source>
</evidence>
<evidence type="ECO:0000256" key="1">
    <source>
        <dbReference type="SAM" id="MobiDB-lite"/>
    </source>
</evidence>
<dbReference type="AlphaFoldDB" id="A4CLF1"/>
<gene>
    <name evidence="2" type="ordered locus">RB2501_15269</name>
</gene>
<dbReference type="EMBL" id="CP001712">
    <property type="protein sequence ID" value="EAR15700.1"/>
    <property type="molecule type" value="Genomic_DNA"/>
</dbReference>
<evidence type="ECO:0000313" key="3">
    <source>
        <dbReference type="Proteomes" id="UP000009049"/>
    </source>
</evidence>
<evidence type="ECO:0008006" key="4">
    <source>
        <dbReference type="Google" id="ProtNLM"/>
    </source>
</evidence>
<dbReference type="HOGENOM" id="CLU_142111_0_0_10"/>
<feature type="region of interest" description="Disordered" evidence="1">
    <location>
        <begin position="76"/>
        <end position="101"/>
    </location>
</feature>
<protein>
    <recommendedName>
        <fullName evidence="4">DNA primase</fullName>
    </recommendedName>
</protein>
<feature type="compositionally biased region" description="Acidic residues" evidence="1">
    <location>
        <begin position="86"/>
        <end position="101"/>
    </location>
</feature>
<dbReference type="STRING" id="313596.RB2501_15269"/>
<keyword evidence="3" id="KW-1185">Reference proteome</keyword>
<dbReference type="eggNOG" id="ENOG5032SKT">
    <property type="taxonomic scope" value="Bacteria"/>
</dbReference>
<dbReference type="KEGG" id="rbi:RB2501_15269"/>
<sequence length="101" mass="11660">MKRIIIDYRKLTQELAAALLQHYPQGYGDEDLLTFKNARGEWIEAVELPTPEALYLVKIGQDLNRLMSDFLELDEDRDSDVPGLENEYDGSLETDLQLEED</sequence>
<dbReference type="RefSeq" id="WP_015755016.1">
    <property type="nucleotide sequence ID" value="NC_013222.1"/>
</dbReference>
<name>A4CLF1_ROBBH</name>
<accession>A4CLF1</accession>
<organism evidence="2 3">
    <name type="scientific">Robiginitalea biformata (strain ATCC BAA-864 / DSM 15991 / KCTC 12146 / HTCC2501)</name>
    <dbReference type="NCBI Taxonomy" id="313596"/>
    <lineage>
        <taxon>Bacteria</taxon>
        <taxon>Pseudomonadati</taxon>
        <taxon>Bacteroidota</taxon>
        <taxon>Flavobacteriia</taxon>
        <taxon>Flavobacteriales</taxon>
        <taxon>Flavobacteriaceae</taxon>
        <taxon>Robiginitalea</taxon>
    </lineage>
</organism>